<dbReference type="Pfam" id="PF00512">
    <property type="entry name" value="HisKA"/>
    <property type="match status" value="1"/>
</dbReference>
<keyword evidence="9" id="KW-1185">Reference proteome</keyword>
<dbReference type="Pfam" id="PF02518">
    <property type="entry name" value="HATPase_c"/>
    <property type="match status" value="1"/>
</dbReference>
<dbReference type="CDD" id="cd00082">
    <property type="entry name" value="HisKA"/>
    <property type="match status" value="1"/>
</dbReference>
<dbReference type="Pfam" id="PF00072">
    <property type="entry name" value="Response_reg"/>
    <property type="match status" value="1"/>
</dbReference>
<dbReference type="GO" id="GO:0000155">
    <property type="term" value="F:phosphorelay sensor kinase activity"/>
    <property type="evidence" value="ECO:0007669"/>
    <property type="project" value="InterPro"/>
</dbReference>
<evidence type="ECO:0000259" key="6">
    <source>
        <dbReference type="PROSITE" id="PS50109"/>
    </source>
</evidence>
<dbReference type="PANTHER" id="PTHR45339">
    <property type="entry name" value="HYBRID SIGNAL TRANSDUCTION HISTIDINE KINASE J"/>
    <property type="match status" value="1"/>
</dbReference>
<organism evidence="8 9">
    <name type="scientific">Flavobacterium piscinae</name>
    <dbReference type="NCBI Taxonomy" id="2506424"/>
    <lineage>
        <taxon>Bacteria</taxon>
        <taxon>Pseudomonadati</taxon>
        <taxon>Bacteroidota</taxon>
        <taxon>Flavobacteriia</taxon>
        <taxon>Flavobacteriales</taxon>
        <taxon>Flavobacteriaceae</taxon>
        <taxon>Flavobacterium</taxon>
    </lineage>
</organism>
<comment type="catalytic activity">
    <reaction evidence="1">
        <text>ATP + protein L-histidine = ADP + protein N-phospho-L-histidine.</text>
        <dbReference type="EC" id="2.7.13.3"/>
    </reaction>
</comment>
<accession>A0A4Q1KRA7</accession>
<dbReference type="EMBL" id="SBKQ01000006">
    <property type="protein sequence ID" value="RXR32567.1"/>
    <property type="molecule type" value="Genomic_DNA"/>
</dbReference>
<sequence>MRLTNLHRHLNRQIEKYLSENEIHNNPKLSAFIEVINQTYLNYDKEVELSEQSARLNDKEYSEINKKLKEELKKKELFQAKIIEAIKQLNEDDNELDEQVGLLDLIKILNREIEIKKEYQLKLNLAKEIAEKANDAKSEFLSIMSHEIRTPLNAIIGLVYIMEKENSLESFHENIEVLKHSAQNLFLLINDILDFNKIEAGKVDIEKIPFDFKELINQIAKSLQVKAAENLNTIQINFDPDFQPNLISDPLRINQIITNLVSNAIKFTKEGTITITVNQISLINDISTFKVEVKDTGIGIDKENFQHIFQKFSQAETKTYRQFGGTGLGLVITKKLLNLLDSDIQFESEIGVGTKFYFTISLPVNKHFDTVVTDDLQEDYKEQNLQGMRVLLVEDNLINIKIAQKIMGQWNVEVDLAENGLVGVEKYKTNYYDLVLMDLSMPVMDGYEATSIIRRDDKLIPIIALTASASFGYLDRALQIGINEYIIKPFNPKELNMKLKKYYHPIL</sequence>
<proteinExistence type="predicted"/>
<keyword evidence="4" id="KW-0902">Two-component regulatory system</keyword>
<dbReference type="PROSITE" id="PS50110">
    <property type="entry name" value="RESPONSE_REGULATORY"/>
    <property type="match status" value="1"/>
</dbReference>
<dbReference type="InterPro" id="IPR011006">
    <property type="entry name" value="CheY-like_superfamily"/>
</dbReference>
<dbReference type="FunFam" id="3.30.565.10:FF:000010">
    <property type="entry name" value="Sensor histidine kinase RcsC"/>
    <property type="match status" value="1"/>
</dbReference>
<evidence type="ECO:0000256" key="2">
    <source>
        <dbReference type="ARBA" id="ARBA00012438"/>
    </source>
</evidence>
<evidence type="ECO:0000256" key="1">
    <source>
        <dbReference type="ARBA" id="ARBA00000085"/>
    </source>
</evidence>
<dbReference type="SMART" id="SM00448">
    <property type="entry name" value="REC"/>
    <property type="match status" value="1"/>
</dbReference>
<dbReference type="InterPro" id="IPR003594">
    <property type="entry name" value="HATPase_dom"/>
</dbReference>
<feature type="domain" description="Response regulatory" evidence="7">
    <location>
        <begin position="389"/>
        <end position="503"/>
    </location>
</feature>
<feature type="domain" description="Histidine kinase" evidence="6">
    <location>
        <begin position="143"/>
        <end position="364"/>
    </location>
</feature>
<dbReference type="EC" id="2.7.13.3" evidence="2"/>
<dbReference type="PROSITE" id="PS50109">
    <property type="entry name" value="HIS_KIN"/>
    <property type="match status" value="1"/>
</dbReference>
<comment type="caution">
    <text evidence="8">The sequence shown here is derived from an EMBL/GenBank/DDBJ whole genome shotgun (WGS) entry which is preliminary data.</text>
</comment>
<evidence type="ECO:0000256" key="3">
    <source>
        <dbReference type="ARBA" id="ARBA00022553"/>
    </source>
</evidence>
<name>A0A4Q1KRA7_9FLAO</name>
<protein>
    <recommendedName>
        <fullName evidence="2">histidine kinase</fullName>
        <ecNumber evidence="2">2.7.13.3</ecNumber>
    </recommendedName>
</protein>
<dbReference type="SMART" id="SM00388">
    <property type="entry name" value="HisKA"/>
    <property type="match status" value="1"/>
</dbReference>
<dbReference type="Proteomes" id="UP000289734">
    <property type="component" value="Unassembled WGS sequence"/>
</dbReference>
<evidence type="ECO:0000256" key="5">
    <source>
        <dbReference type="PROSITE-ProRule" id="PRU00169"/>
    </source>
</evidence>
<dbReference type="PANTHER" id="PTHR45339:SF1">
    <property type="entry name" value="HYBRID SIGNAL TRANSDUCTION HISTIDINE KINASE J"/>
    <property type="match status" value="1"/>
</dbReference>
<dbReference type="SMART" id="SM00387">
    <property type="entry name" value="HATPase_c"/>
    <property type="match status" value="1"/>
</dbReference>
<dbReference type="SUPFAM" id="SSF55874">
    <property type="entry name" value="ATPase domain of HSP90 chaperone/DNA topoisomerase II/histidine kinase"/>
    <property type="match status" value="1"/>
</dbReference>
<keyword evidence="3 5" id="KW-0597">Phosphoprotein</keyword>
<dbReference type="SUPFAM" id="SSF52172">
    <property type="entry name" value="CheY-like"/>
    <property type="match status" value="1"/>
</dbReference>
<dbReference type="Gene3D" id="3.40.50.2300">
    <property type="match status" value="1"/>
</dbReference>
<dbReference type="Gene3D" id="3.30.565.10">
    <property type="entry name" value="Histidine kinase-like ATPase, C-terminal domain"/>
    <property type="match status" value="1"/>
</dbReference>
<dbReference type="Gene3D" id="1.10.287.130">
    <property type="match status" value="1"/>
</dbReference>
<dbReference type="InterPro" id="IPR036890">
    <property type="entry name" value="HATPase_C_sf"/>
</dbReference>
<feature type="modified residue" description="4-aspartylphosphate" evidence="5">
    <location>
        <position position="438"/>
    </location>
</feature>
<reference evidence="9" key="1">
    <citation type="submission" date="2019-01" db="EMBL/GenBank/DDBJ databases">
        <title>Cytophagaceae bacterium strain CAR-16.</title>
        <authorList>
            <person name="Chen W.-M."/>
        </authorList>
    </citation>
    <scope>NUCLEOTIDE SEQUENCE [LARGE SCALE GENOMIC DNA]</scope>
    <source>
        <strain evidence="9">ICH-30</strain>
    </source>
</reference>
<dbReference type="InterPro" id="IPR036097">
    <property type="entry name" value="HisK_dim/P_sf"/>
</dbReference>
<evidence type="ECO:0000256" key="4">
    <source>
        <dbReference type="ARBA" id="ARBA00023012"/>
    </source>
</evidence>
<dbReference type="SUPFAM" id="SSF47384">
    <property type="entry name" value="Homodimeric domain of signal transducing histidine kinase"/>
    <property type="match status" value="1"/>
</dbReference>
<evidence type="ECO:0000259" key="7">
    <source>
        <dbReference type="PROSITE" id="PS50110"/>
    </source>
</evidence>
<dbReference type="CDD" id="cd17546">
    <property type="entry name" value="REC_hyHK_CKI1_RcsC-like"/>
    <property type="match status" value="1"/>
</dbReference>
<evidence type="ECO:0000313" key="8">
    <source>
        <dbReference type="EMBL" id="RXR32567.1"/>
    </source>
</evidence>
<dbReference type="InterPro" id="IPR003661">
    <property type="entry name" value="HisK_dim/P_dom"/>
</dbReference>
<evidence type="ECO:0000313" key="9">
    <source>
        <dbReference type="Proteomes" id="UP000289734"/>
    </source>
</evidence>
<gene>
    <name evidence="8" type="ORF">EQG68_07000</name>
</gene>
<dbReference type="InterPro" id="IPR004358">
    <property type="entry name" value="Sig_transdc_His_kin-like_C"/>
</dbReference>
<dbReference type="CDD" id="cd16922">
    <property type="entry name" value="HATPase_EvgS-ArcB-TorS-like"/>
    <property type="match status" value="1"/>
</dbReference>
<dbReference type="OrthoDB" id="9811889at2"/>
<dbReference type="InterPro" id="IPR005467">
    <property type="entry name" value="His_kinase_dom"/>
</dbReference>
<dbReference type="AlphaFoldDB" id="A0A4Q1KRA7"/>
<dbReference type="InterPro" id="IPR001789">
    <property type="entry name" value="Sig_transdc_resp-reg_receiver"/>
</dbReference>
<dbReference type="PRINTS" id="PR00344">
    <property type="entry name" value="BCTRLSENSOR"/>
</dbReference>